<dbReference type="RefSeq" id="WP_077389575.1">
    <property type="nucleotide sequence ID" value="NZ_CP019645.1"/>
</dbReference>
<dbReference type="PANTHER" id="PTHR38042:SF1">
    <property type="entry name" value="UROPORPHYRINOGEN-III SYNTHASE, CHLOROPLASTIC"/>
    <property type="match status" value="1"/>
</dbReference>
<dbReference type="Gene3D" id="3.40.50.10090">
    <property type="match status" value="2"/>
</dbReference>
<sequence length="236" mass="26701">MIYILKTDTEIPDIDKRLLNNVSILNLLNVRILPFSITKKDLESIDYILLTSKNAIKAITQHEYAALFLEKSAIVIGKRTKEAWIKAGGNVLFCPEKACDSITLANLASSYVKDKHILYLCGKDKASDMASLLENQCKITTINVYESYENTNMKKCMFDDESIFIFGSPKHYKTFLGHYVWNPTWFAISLGDTTYASFADDIRKLNAKGDFIKALKVAQAMRNDTPMQDNADLKDS</sequence>
<dbReference type="Pfam" id="PF02602">
    <property type="entry name" value="HEM4"/>
    <property type="match status" value="1"/>
</dbReference>
<evidence type="ECO:0000256" key="2">
    <source>
        <dbReference type="ARBA" id="ARBA00008133"/>
    </source>
</evidence>
<dbReference type="EC" id="4.2.1.75" evidence="3 9"/>
<comment type="pathway">
    <text evidence="1 9">Porphyrin-containing compound metabolism; protoporphyrin-IX biosynthesis; coproporphyrinogen-III from 5-aminolevulinate: step 3/4.</text>
</comment>
<proteinExistence type="inferred from homology"/>
<dbReference type="PANTHER" id="PTHR38042">
    <property type="entry name" value="UROPORPHYRINOGEN-III SYNTHASE, CHLOROPLASTIC"/>
    <property type="match status" value="1"/>
</dbReference>
<dbReference type="KEGG" id="hbl:XJ32_10270"/>
<dbReference type="InterPro" id="IPR039793">
    <property type="entry name" value="UROS/Hem4"/>
</dbReference>
<comment type="catalytic activity">
    <reaction evidence="8 9">
        <text>hydroxymethylbilane = uroporphyrinogen III + H2O</text>
        <dbReference type="Rhea" id="RHEA:18965"/>
        <dbReference type="ChEBI" id="CHEBI:15377"/>
        <dbReference type="ChEBI" id="CHEBI:57308"/>
        <dbReference type="ChEBI" id="CHEBI:57845"/>
        <dbReference type="EC" id="4.2.1.75"/>
    </reaction>
</comment>
<organism evidence="11 12">
    <name type="scientific">Helicobacter bilis</name>
    <dbReference type="NCBI Taxonomy" id="37372"/>
    <lineage>
        <taxon>Bacteria</taxon>
        <taxon>Pseudomonadati</taxon>
        <taxon>Campylobacterota</taxon>
        <taxon>Epsilonproteobacteria</taxon>
        <taxon>Campylobacterales</taxon>
        <taxon>Helicobacteraceae</taxon>
        <taxon>Helicobacter</taxon>
    </lineage>
</organism>
<comment type="similarity">
    <text evidence="2 9">Belongs to the uroporphyrinogen-III synthase family.</text>
</comment>
<evidence type="ECO:0000256" key="4">
    <source>
        <dbReference type="ARBA" id="ARBA00023239"/>
    </source>
</evidence>
<dbReference type="InterPro" id="IPR003754">
    <property type="entry name" value="4pyrrol_synth_uPrphyn_synth"/>
</dbReference>
<evidence type="ECO:0000313" key="11">
    <source>
        <dbReference type="EMBL" id="AQQ60413.1"/>
    </source>
</evidence>
<gene>
    <name evidence="11" type="ORF">XJ32_10270</name>
</gene>
<accession>A0A1Q2LJ33</accession>
<comment type="function">
    <text evidence="6 9">Catalyzes cyclization of the linear tetrapyrrole, hydroxymethylbilane, to the macrocyclic uroporphyrinogen III.</text>
</comment>
<evidence type="ECO:0000256" key="9">
    <source>
        <dbReference type="RuleBase" id="RU366031"/>
    </source>
</evidence>
<feature type="domain" description="Tetrapyrrole biosynthesis uroporphyrinogen III synthase" evidence="10">
    <location>
        <begin position="40"/>
        <end position="198"/>
    </location>
</feature>
<evidence type="ECO:0000259" key="10">
    <source>
        <dbReference type="Pfam" id="PF02602"/>
    </source>
</evidence>
<evidence type="ECO:0000256" key="3">
    <source>
        <dbReference type="ARBA" id="ARBA00013109"/>
    </source>
</evidence>
<evidence type="ECO:0000256" key="5">
    <source>
        <dbReference type="ARBA" id="ARBA00023244"/>
    </source>
</evidence>
<evidence type="ECO:0000256" key="1">
    <source>
        <dbReference type="ARBA" id="ARBA00004772"/>
    </source>
</evidence>
<dbReference type="InterPro" id="IPR036108">
    <property type="entry name" value="4pyrrol_syn_uPrphyn_synt_sf"/>
</dbReference>
<dbReference type="GO" id="GO:0006782">
    <property type="term" value="P:protoporphyrinogen IX biosynthetic process"/>
    <property type="evidence" value="ECO:0007669"/>
    <property type="project" value="UniProtKB-UniRule"/>
</dbReference>
<dbReference type="Proteomes" id="UP000188298">
    <property type="component" value="Chromosome"/>
</dbReference>
<dbReference type="GO" id="GO:0006780">
    <property type="term" value="P:uroporphyrinogen III biosynthetic process"/>
    <property type="evidence" value="ECO:0007669"/>
    <property type="project" value="UniProtKB-UniRule"/>
</dbReference>
<dbReference type="GO" id="GO:0004852">
    <property type="term" value="F:uroporphyrinogen-III synthase activity"/>
    <property type="evidence" value="ECO:0007669"/>
    <property type="project" value="UniProtKB-UniRule"/>
</dbReference>
<keyword evidence="5 9" id="KW-0627">Porphyrin biosynthesis</keyword>
<keyword evidence="4 9" id="KW-0456">Lyase</keyword>
<evidence type="ECO:0000256" key="8">
    <source>
        <dbReference type="ARBA" id="ARBA00048617"/>
    </source>
</evidence>
<reference evidence="11 12" key="1">
    <citation type="submission" date="2017-02" db="EMBL/GenBank/DDBJ databases">
        <title>Whole genome sequencing of Helicobacter bilis strain AAQJH.</title>
        <authorList>
            <person name="Conlan S."/>
            <person name="Thomas P.J."/>
            <person name="Mullikin J."/>
            <person name="Palmore T.N."/>
            <person name="Frank K.M."/>
            <person name="Segre J.A."/>
        </authorList>
    </citation>
    <scope>NUCLEOTIDE SEQUENCE [LARGE SCALE GENOMIC DNA]</scope>
    <source>
        <strain evidence="11 12">AAQJH</strain>
    </source>
</reference>
<evidence type="ECO:0000256" key="6">
    <source>
        <dbReference type="ARBA" id="ARBA00037589"/>
    </source>
</evidence>
<evidence type="ECO:0000256" key="7">
    <source>
        <dbReference type="ARBA" id="ARBA00040167"/>
    </source>
</evidence>
<dbReference type="SUPFAM" id="SSF69618">
    <property type="entry name" value="HemD-like"/>
    <property type="match status" value="1"/>
</dbReference>
<evidence type="ECO:0000313" key="12">
    <source>
        <dbReference type="Proteomes" id="UP000188298"/>
    </source>
</evidence>
<name>A0A1Q2LJ33_9HELI</name>
<dbReference type="AlphaFoldDB" id="A0A1Q2LJ33"/>
<protein>
    <recommendedName>
        <fullName evidence="7 9">Uroporphyrinogen-III synthase</fullName>
        <ecNumber evidence="3 9">4.2.1.75</ecNumber>
    </recommendedName>
</protein>
<dbReference type="EMBL" id="CP019645">
    <property type="protein sequence ID" value="AQQ60413.1"/>
    <property type="molecule type" value="Genomic_DNA"/>
</dbReference>